<organism evidence="1 2">
    <name type="scientific">Neurospora tetrasperma (strain FGSC 2508 / ATCC MYA-4615 / P0657)</name>
    <dbReference type="NCBI Taxonomy" id="510951"/>
    <lineage>
        <taxon>Eukaryota</taxon>
        <taxon>Fungi</taxon>
        <taxon>Dikarya</taxon>
        <taxon>Ascomycota</taxon>
        <taxon>Pezizomycotina</taxon>
        <taxon>Sordariomycetes</taxon>
        <taxon>Sordariomycetidae</taxon>
        <taxon>Sordariales</taxon>
        <taxon>Sordariaceae</taxon>
        <taxon>Neurospora</taxon>
    </lineage>
</organism>
<reference evidence="2" key="1">
    <citation type="journal article" date="2011" name="Genetics">
        <title>Massive changes in genome architecture accompany the transition to self-fertility in the filamentous fungus Neurospora tetrasperma.</title>
        <authorList>
            <person name="Ellison C.E."/>
            <person name="Stajich J.E."/>
            <person name="Jacobson D.J."/>
            <person name="Natvig D.O."/>
            <person name="Lapidus A."/>
            <person name="Foster B."/>
            <person name="Aerts A."/>
            <person name="Riley R."/>
            <person name="Lindquist E.A."/>
            <person name="Grigoriev I.V."/>
            <person name="Taylor J.W."/>
        </authorList>
    </citation>
    <scope>NUCLEOTIDE SEQUENCE [LARGE SCALE GENOMIC DNA]</scope>
    <source>
        <strain evidence="2">FGSC 2508 / P0657</strain>
    </source>
</reference>
<dbReference type="GeneID" id="20823345"/>
<gene>
    <name evidence="1" type="ORF">NEUTE1DRAFT_117640</name>
</gene>
<protein>
    <submittedName>
        <fullName evidence="1">Uncharacterized protein</fullName>
    </submittedName>
</protein>
<evidence type="ECO:0000313" key="2">
    <source>
        <dbReference type="Proteomes" id="UP000008065"/>
    </source>
</evidence>
<dbReference type="AlphaFoldDB" id="F8MS83"/>
<sequence>MVNEIAQATQMVWQVPTGTDVNTALFTPFDGKEAISVGTSHLCGCTSMVIISQRGVY</sequence>
<dbReference type="Proteomes" id="UP000008065">
    <property type="component" value="Unassembled WGS sequence"/>
</dbReference>
<evidence type="ECO:0000313" key="1">
    <source>
        <dbReference type="EMBL" id="EGO55024.1"/>
    </source>
</evidence>
<accession>F8MS83</accession>
<dbReference type="RefSeq" id="XP_009852908.1">
    <property type="nucleotide sequence ID" value="XM_009854606.1"/>
</dbReference>
<feature type="non-terminal residue" evidence="1">
    <location>
        <position position="57"/>
    </location>
</feature>
<dbReference type="VEuPathDB" id="FungiDB:NEUTE1DRAFT_117640"/>
<dbReference type="EMBL" id="GL891306">
    <property type="protein sequence ID" value="EGO55024.1"/>
    <property type="molecule type" value="Genomic_DNA"/>
</dbReference>
<keyword evidence="2" id="KW-1185">Reference proteome</keyword>
<dbReference type="KEGG" id="nte:NEUTE1DRAFT117640"/>
<proteinExistence type="predicted"/>
<dbReference type="HOGENOM" id="CLU_3002084_0_0_1"/>
<dbReference type="OrthoDB" id="3886018at2759"/>
<name>F8MS83_NEUT8</name>